<evidence type="ECO:0000313" key="4">
    <source>
        <dbReference type="Proteomes" id="UP000481852"/>
    </source>
</evidence>
<sequence>MGEITQYSYFPGCTLKTKARDLDRYARSCAAKLGAELVEPEMWQCCGGVYPLGSDEIGNKLSSVRALNDAKEHGLELVTVCSACYHVIKRVNDDMANVPDIQTRANNYAQFDEPYRGETKVLHYLELLRDRIGFDKVKEAVTKPLTGKKIGAYYGCLLLRPSKILQFDDPENPSIMEDFISAVGATPVRYQMRNECCGGYRSMENRALSDKLVGKIFTDAKNAGCEELITACPLCWYNLNQYQGPDKLPVRYMTEVLAEALDLLEAKPDPAELDGVSCACMHEAGKEA</sequence>
<dbReference type="AlphaFoldDB" id="A0A6L5X5E4"/>
<feature type="domain" description="Cysteine-rich" evidence="2">
    <location>
        <begin position="8"/>
        <end position="89"/>
    </location>
</feature>
<evidence type="ECO:0000259" key="2">
    <source>
        <dbReference type="Pfam" id="PF02754"/>
    </source>
</evidence>
<proteinExistence type="predicted"/>
<dbReference type="InterPro" id="IPR004017">
    <property type="entry name" value="Cys_rich_dom"/>
</dbReference>
<dbReference type="Pfam" id="PF02754">
    <property type="entry name" value="CCG"/>
    <property type="match status" value="2"/>
</dbReference>
<organism evidence="3 4">
    <name type="scientific">Porcincola intestinalis</name>
    <dbReference type="NCBI Taxonomy" id="2606632"/>
    <lineage>
        <taxon>Bacteria</taxon>
        <taxon>Bacillati</taxon>
        <taxon>Bacillota</taxon>
        <taxon>Clostridia</taxon>
        <taxon>Lachnospirales</taxon>
        <taxon>Lachnospiraceae</taxon>
        <taxon>Porcincola</taxon>
    </lineage>
</organism>
<accession>A0A6L5X5E4</accession>
<dbReference type="Gene3D" id="1.20.1050.140">
    <property type="match status" value="1"/>
</dbReference>
<dbReference type="RefSeq" id="WP_154525027.1">
    <property type="nucleotide sequence ID" value="NZ_JAXEDB010000174.1"/>
</dbReference>
<evidence type="ECO:0000256" key="1">
    <source>
        <dbReference type="ARBA" id="ARBA00023002"/>
    </source>
</evidence>
<name>A0A6L5X5E4_9FIRM</name>
<dbReference type="Proteomes" id="UP000481852">
    <property type="component" value="Unassembled WGS sequence"/>
</dbReference>
<feature type="domain" description="Cysteine-rich" evidence="2">
    <location>
        <begin position="152"/>
        <end position="239"/>
    </location>
</feature>
<dbReference type="GO" id="GO:0016491">
    <property type="term" value="F:oxidoreductase activity"/>
    <property type="evidence" value="ECO:0007669"/>
    <property type="project" value="UniProtKB-KW"/>
</dbReference>
<gene>
    <name evidence="3" type="ORF">FYJ35_07115</name>
</gene>
<dbReference type="PANTHER" id="PTHR42947">
    <property type="entry name" value="COB--COM HETERODISULFIDE REDUCTASE SUBUNIT B 1"/>
    <property type="match status" value="1"/>
</dbReference>
<dbReference type="PANTHER" id="PTHR42947:SF1">
    <property type="entry name" value="COB--COM HETERODISULFIDE REDUCTASE SUBUNIT B 1"/>
    <property type="match status" value="1"/>
</dbReference>
<comment type="caution">
    <text evidence="3">The sequence shown here is derived from an EMBL/GenBank/DDBJ whole genome shotgun (WGS) entry which is preliminary data.</text>
</comment>
<keyword evidence="4" id="KW-1185">Reference proteome</keyword>
<keyword evidence="1" id="KW-0560">Oxidoreductase</keyword>
<reference evidence="3 4" key="1">
    <citation type="submission" date="2019-08" db="EMBL/GenBank/DDBJ databases">
        <title>In-depth cultivation of the pig gut microbiome towards novel bacterial diversity and tailored functional studies.</title>
        <authorList>
            <person name="Wylensek D."/>
            <person name="Hitch T.C.A."/>
            <person name="Clavel T."/>
        </authorList>
    </citation>
    <scope>NUCLEOTIDE SEQUENCE [LARGE SCALE GENOMIC DNA]</scope>
    <source>
        <strain evidence="3 4">Oil+RF-744-WCA-WT-11</strain>
    </source>
</reference>
<protein>
    <submittedName>
        <fullName evidence="3">Disulfide reductase</fullName>
    </submittedName>
</protein>
<evidence type="ECO:0000313" key="3">
    <source>
        <dbReference type="EMBL" id="MSS14815.1"/>
    </source>
</evidence>
<dbReference type="EMBL" id="VULZ01000006">
    <property type="protein sequence ID" value="MSS14815.1"/>
    <property type="molecule type" value="Genomic_DNA"/>
</dbReference>
<dbReference type="InterPro" id="IPR051278">
    <property type="entry name" value="HdrB/HdrD_reductase"/>
</dbReference>